<feature type="region of interest" description="Disordered" evidence="1">
    <location>
        <begin position="189"/>
        <end position="225"/>
    </location>
</feature>
<organism evidence="2 3">
    <name type="scientific">Entomortierella parvispora</name>
    <dbReference type="NCBI Taxonomy" id="205924"/>
    <lineage>
        <taxon>Eukaryota</taxon>
        <taxon>Fungi</taxon>
        <taxon>Fungi incertae sedis</taxon>
        <taxon>Mucoromycota</taxon>
        <taxon>Mortierellomycotina</taxon>
        <taxon>Mortierellomycetes</taxon>
        <taxon>Mortierellales</taxon>
        <taxon>Mortierellaceae</taxon>
        <taxon>Entomortierella</taxon>
    </lineage>
</organism>
<reference evidence="2" key="1">
    <citation type="submission" date="2021-11" db="EMBL/GenBank/DDBJ databases">
        <authorList>
            <person name="Herlambang A."/>
            <person name="Guo Y."/>
            <person name="Takashima Y."/>
            <person name="Nishizawa T."/>
        </authorList>
    </citation>
    <scope>NUCLEOTIDE SEQUENCE</scope>
    <source>
        <strain evidence="2">E1425</strain>
    </source>
</reference>
<accession>A0A9P3H744</accession>
<comment type="caution">
    <text evidence="2">The sequence shown here is derived from an EMBL/GenBank/DDBJ whole genome shotgun (WGS) entry which is preliminary data.</text>
</comment>
<feature type="compositionally biased region" description="Basic residues" evidence="1">
    <location>
        <begin position="204"/>
        <end position="221"/>
    </location>
</feature>
<dbReference type="Proteomes" id="UP000827284">
    <property type="component" value="Unassembled WGS sequence"/>
</dbReference>
<sequence length="598" mass="65794">MNKALDPLRRLVVQFNARFAQAQSRALASTNIPPAPPHLHHAPSAPTTVHHPSTAAPLNKLGSGLPIFGQFQAKVAVPYHKDGPLLLAHLNQKLNFLARNVLLPEPARVAAVNYACRSAGRPQMASLLSRGSQRMMHHQPLKFAVPHGFVRNVGLSSTRGFCSSVQPAVNGPARMLAQMYAKPLGILPNHAQKLSPSDGDRKRSAVARKRQSSSRKAHKAQSKVGRLSSSTIRSFLARATLVEQQHQFLDLCGTNKAVSTATAISLAKVVGKTCSDLNLLPKLKASEYCPTNVDMCFLLDASPLWHLDTMVSALHTDSLRAPKQLNGSFIEDLLQITNAQYQHFLEVSAILQKLVQCPEAREISLEGYELRVHFLGTTLFDMTQFLRELSIDPKSPHFDLDEYYADMELMPEQYFPQASVNQYYAPSLSDNETWDECSSLQSSLMMYGESERCSSVASFATMDALPEPWEGAIGLTSAAATEDTSSDLEVETDAITEDEEEEETPQDIVETVEAPMVIAVDFTPAEDPALVWTAPAETDKESMSMIQESTRNLNQMSSHILTTEVTEGYFDDIRGFLESLDRHNTDLFSGAMISPSAL</sequence>
<name>A0A9P3H744_9FUNG</name>
<evidence type="ECO:0000256" key="1">
    <source>
        <dbReference type="SAM" id="MobiDB-lite"/>
    </source>
</evidence>
<dbReference type="AlphaFoldDB" id="A0A9P3H744"/>
<evidence type="ECO:0000313" key="3">
    <source>
        <dbReference type="Proteomes" id="UP000827284"/>
    </source>
</evidence>
<protein>
    <submittedName>
        <fullName evidence="2">Uncharacterized protein</fullName>
    </submittedName>
</protein>
<gene>
    <name evidence="2" type="ORF">EMPS_03590</name>
</gene>
<keyword evidence="3" id="KW-1185">Reference proteome</keyword>
<proteinExistence type="predicted"/>
<reference evidence="2" key="2">
    <citation type="journal article" date="2022" name="Microbiol. Resour. Announc.">
        <title>Whole-Genome Sequence of Entomortierella parvispora E1425, a Mucoromycotan Fungus Associated with Burkholderiaceae-Related Endosymbiotic Bacteria.</title>
        <authorList>
            <person name="Herlambang A."/>
            <person name="Guo Y."/>
            <person name="Takashima Y."/>
            <person name="Narisawa K."/>
            <person name="Ohta H."/>
            <person name="Nishizawa T."/>
        </authorList>
    </citation>
    <scope>NUCLEOTIDE SEQUENCE</scope>
    <source>
        <strain evidence="2">E1425</strain>
    </source>
</reference>
<dbReference type="OrthoDB" id="2363028at2759"/>
<feature type="region of interest" description="Disordered" evidence="1">
    <location>
        <begin position="29"/>
        <end position="52"/>
    </location>
</feature>
<evidence type="ECO:0000313" key="2">
    <source>
        <dbReference type="EMBL" id="GJJ71240.1"/>
    </source>
</evidence>
<dbReference type="EMBL" id="BQFW01000005">
    <property type="protein sequence ID" value="GJJ71240.1"/>
    <property type="molecule type" value="Genomic_DNA"/>
</dbReference>